<evidence type="ECO:0000256" key="5">
    <source>
        <dbReference type="ARBA" id="ARBA00023136"/>
    </source>
</evidence>
<keyword evidence="4 6" id="KW-1133">Transmembrane helix</keyword>
<dbReference type="PANTHER" id="PTHR23510:SF3">
    <property type="entry name" value="MAJOR FACILITATOR SUPERFAMILY DOMAIN-CONTAINING PROTEIN 8"/>
    <property type="match status" value="1"/>
</dbReference>
<evidence type="ECO:0000256" key="1">
    <source>
        <dbReference type="ARBA" id="ARBA00004127"/>
    </source>
</evidence>
<keyword evidence="3 6" id="KW-0812">Transmembrane</keyword>
<name>A0A0K0D7G4_ANGCA</name>
<dbReference type="PANTHER" id="PTHR23510">
    <property type="entry name" value="INNER MEMBRANE TRANSPORT PROTEIN YAJR"/>
    <property type="match status" value="1"/>
</dbReference>
<proteinExistence type="predicted"/>
<keyword evidence="5 6" id="KW-0472">Membrane</keyword>
<evidence type="ECO:0000256" key="4">
    <source>
        <dbReference type="ARBA" id="ARBA00022989"/>
    </source>
</evidence>
<dbReference type="InterPro" id="IPR051068">
    <property type="entry name" value="MFS_Domain-Containing_Protein"/>
</dbReference>
<dbReference type="Proteomes" id="UP000035642">
    <property type="component" value="Unassembled WGS sequence"/>
</dbReference>
<dbReference type="WBParaSite" id="ACAC_0000600901-mRNA-1">
    <property type="protein sequence ID" value="ACAC_0000600901-mRNA-1"/>
    <property type="gene ID" value="ACAC_0000600901"/>
</dbReference>
<reference evidence="7" key="1">
    <citation type="submission" date="2012-09" db="EMBL/GenBank/DDBJ databases">
        <authorList>
            <person name="Martin A.A."/>
        </authorList>
    </citation>
    <scope>NUCLEOTIDE SEQUENCE</scope>
</reference>
<evidence type="ECO:0000313" key="8">
    <source>
        <dbReference type="WBParaSite" id="ACAC_0000600901-mRNA-1"/>
    </source>
</evidence>
<feature type="transmembrane region" description="Helical" evidence="6">
    <location>
        <begin position="27"/>
        <end position="48"/>
    </location>
</feature>
<keyword evidence="2" id="KW-0813">Transport</keyword>
<feature type="transmembrane region" description="Helical" evidence="6">
    <location>
        <begin position="54"/>
        <end position="74"/>
    </location>
</feature>
<organism evidence="7 8">
    <name type="scientific">Angiostrongylus cantonensis</name>
    <name type="common">Rat lungworm</name>
    <dbReference type="NCBI Taxonomy" id="6313"/>
    <lineage>
        <taxon>Eukaryota</taxon>
        <taxon>Metazoa</taxon>
        <taxon>Ecdysozoa</taxon>
        <taxon>Nematoda</taxon>
        <taxon>Chromadorea</taxon>
        <taxon>Rhabditida</taxon>
        <taxon>Rhabditina</taxon>
        <taxon>Rhabditomorpha</taxon>
        <taxon>Strongyloidea</taxon>
        <taxon>Metastrongylidae</taxon>
        <taxon>Angiostrongylus</taxon>
    </lineage>
</organism>
<accession>A0A0K0D7G4</accession>
<protein>
    <submittedName>
        <fullName evidence="8">MFS domain-containing protein</fullName>
    </submittedName>
</protein>
<reference evidence="8" key="2">
    <citation type="submission" date="2017-02" db="UniProtKB">
        <authorList>
            <consortium name="WormBaseParasite"/>
        </authorList>
    </citation>
    <scope>IDENTIFICATION</scope>
</reference>
<dbReference type="GO" id="GO:0012505">
    <property type="term" value="C:endomembrane system"/>
    <property type="evidence" value="ECO:0007669"/>
    <property type="project" value="UniProtKB-SubCell"/>
</dbReference>
<dbReference type="Gene3D" id="1.20.1250.20">
    <property type="entry name" value="MFS general substrate transporter like domains"/>
    <property type="match status" value="1"/>
</dbReference>
<keyword evidence="7" id="KW-1185">Reference proteome</keyword>
<dbReference type="GO" id="GO:0005765">
    <property type="term" value="C:lysosomal membrane"/>
    <property type="evidence" value="ECO:0007669"/>
    <property type="project" value="TreeGrafter"/>
</dbReference>
<dbReference type="AlphaFoldDB" id="A0A0K0D7G4"/>
<evidence type="ECO:0000256" key="3">
    <source>
        <dbReference type="ARBA" id="ARBA00022692"/>
    </source>
</evidence>
<evidence type="ECO:0000256" key="2">
    <source>
        <dbReference type="ARBA" id="ARBA00022448"/>
    </source>
</evidence>
<sequence>MSVMNISVTTLYSEIVGPRRQGTLQGVFQMAGSLGRLIAPLLISALYVKFGPRIPWITQIVQISVIISLWLGFLKKMVPLNMESQETVSSQEEKFECPGMCC</sequence>
<dbReference type="SUPFAM" id="SSF103473">
    <property type="entry name" value="MFS general substrate transporter"/>
    <property type="match status" value="1"/>
</dbReference>
<evidence type="ECO:0000256" key="6">
    <source>
        <dbReference type="SAM" id="Phobius"/>
    </source>
</evidence>
<dbReference type="InterPro" id="IPR036259">
    <property type="entry name" value="MFS_trans_sf"/>
</dbReference>
<evidence type="ECO:0000313" key="7">
    <source>
        <dbReference type="Proteomes" id="UP000035642"/>
    </source>
</evidence>
<comment type="subcellular location">
    <subcellularLocation>
        <location evidence="1">Endomembrane system</location>
        <topology evidence="1">Multi-pass membrane protein</topology>
    </subcellularLocation>
</comment>